<organism evidence="1 2">
    <name type="scientific">Brucella pseudogrignonensis</name>
    <dbReference type="NCBI Taxonomy" id="419475"/>
    <lineage>
        <taxon>Bacteria</taxon>
        <taxon>Pseudomonadati</taxon>
        <taxon>Pseudomonadota</taxon>
        <taxon>Alphaproteobacteria</taxon>
        <taxon>Hyphomicrobiales</taxon>
        <taxon>Brucellaceae</taxon>
        <taxon>Brucella/Ochrobactrum group</taxon>
        <taxon>Brucella</taxon>
    </lineage>
</organism>
<evidence type="ECO:0000313" key="2">
    <source>
        <dbReference type="Proteomes" id="UP001184614"/>
    </source>
</evidence>
<proteinExistence type="predicted"/>
<sequence length="55" mass="6632">MIADPQRFYRLLRDINKEIELLRAEGYKVMSKSDEHDDLESVSRLFLALFYEIRP</sequence>
<dbReference type="EMBL" id="JAVDQT010000001">
    <property type="protein sequence ID" value="MDR6431044.1"/>
    <property type="molecule type" value="Genomic_DNA"/>
</dbReference>
<name>A0ABU1M4T2_9HYPH</name>
<gene>
    <name evidence="1" type="ORF">J2782_000749</name>
</gene>
<dbReference type="Proteomes" id="UP001184614">
    <property type="component" value="Unassembled WGS sequence"/>
</dbReference>
<reference evidence="1 2" key="1">
    <citation type="submission" date="2023-07" db="EMBL/GenBank/DDBJ databases">
        <title>Sorghum-associated microbial communities from plants grown in Nebraska, USA.</title>
        <authorList>
            <person name="Schachtman D."/>
        </authorList>
    </citation>
    <scope>NUCLEOTIDE SEQUENCE [LARGE SCALE GENOMIC DNA]</scope>
    <source>
        <strain evidence="1 2">DS1730</strain>
    </source>
</reference>
<protein>
    <submittedName>
        <fullName evidence="1">Uncharacterized protein</fullName>
    </submittedName>
</protein>
<evidence type="ECO:0000313" key="1">
    <source>
        <dbReference type="EMBL" id="MDR6431044.1"/>
    </source>
</evidence>
<comment type="caution">
    <text evidence="1">The sequence shown here is derived from an EMBL/GenBank/DDBJ whole genome shotgun (WGS) entry which is preliminary data.</text>
</comment>
<accession>A0ABU1M4T2</accession>
<keyword evidence="2" id="KW-1185">Reference proteome</keyword>